<dbReference type="PANTHER" id="PTHR12994:SF17">
    <property type="entry name" value="LD30995P"/>
    <property type="match status" value="1"/>
</dbReference>
<evidence type="ECO:0000313" key="1">
    <source>
        <dbReference type="EMBL" id="NMM47673.1"/>
    </source>
</evidence>
<dbReference type="GO" id="GO:0006508">
    <property type="term" value="P:proteolysis"/>
    <property type="evidence" value="ECO:0007669"/>
    <property type="project" value="InterPro"/>
</dbReference>
<organism evidence="1 2">
    <name type="scientific">Marinigracilibium pacificum</name>
    <dbReference type="NCBI Taxonomy" id="2729599"/>
    <lineage>
        <taxon>Bacteria</taxon>
        <taxon>Pseudomonadati</taxon>
        <taxon>Bacteroidota</taxon>
        <taxon>Cytophagia</taxon>
        <taxon>Cytophagales</taxon>
        <taxon>Flammeovirgaceae</taxon>
        <taxon>Marinigracilibium</taxon>
    </lineage>
</organism>
<dbReference type="Proteomes" id="UP000559010">
    <property type="component" value="Unassembled WGS sequence"/>
</dbReference>
<keyword evidence="2" id="KW-1185">Reference proteome</keyword>
<dbReference type="GO" id="GO:0016805">
    <property type="term" value="F:dipeptidase activity"/>
    <property type="evidence" value="ECO:0007669"/>
    <property type="project" value="InterPro"/>
</dbReference>
<dbReference type="EMBL" id="JABBNU010000002">
    <property type="protein sequence ID" value="NMM47673.1"/>
    <property type="molecule type" value="Genomic_DNA"/>
</dbReference>
<comment type="caution">
    <text evidence="1">The sequence shown here is derived from an EMBL/GenBank/DDBJ whole genome shotgun (WGS) entry which is preliminary data.</text>
</comment>
<protein>
    <submittedName>
        <fullName evidence="1">Peptidase U34</fullName>
    </submittedName>
</protein>
<sequence length="412" mass="46992">MCDTFTFFSKNRNGHSFFAKNSDRDPGEPQIIEIIQDANANFETDFLTEHLPKYNKQLDILKKVFQTFDHPYSAIISRPTWIWGAEMGINEKGVSIGNEAVFSKEKTITDGLLGMDILRLALHNSSTANEASNIITSLIETYGQGGNGSYSGSLIYHNSFLIKDDDNAIIIESSGKNWVRKDVTDFDSISNCYTVNEDYSISSEAFQDINLKKSIENKFYTFFSKGDIRQSYTKNQIENCDKQLHDVFEILRSHISKDNKFKSGMHSICVHPGVLVKSETTASMVVDYRKNFNIVWVTSSPNPCVSVFKPIILTKNADAFPIFSSANESLAYFKSNRKISEYMLRHKQLFSNKIKPLRDALQSQFIEIIYGGIENKTEDQLIKDCQTCFETEQEYKDKIKQLIPYPQEISSI</sequence>
<gene>
    <name evidence="1" type="ORF">HH304_04620</name>
</gene>
<dbReference type="RefSeq" id="WP_169678314.1">
    <property type="nucleotide sequence ID" value="NZ_JABBNU010000002.1"/>
</dbReference>
<dbReference type="Gene3D" id="3.60.60.10">
    <property type="entry name" value="Penicillin V Acylase, Chain A"/>
    <property type="match status" value="1"/>
</dbReference>
<accession>A0A848IT81</accession>
<name>A0A848IT81_9BACT</name>
<dbReference type="GO" id="GO:0070004">
    <property type="term" value="F:cysteine-type exopeptidase activity"/>
    <property type="evidence" value="ECO:0007669"/>
    <property type="project" value="InterPro"/>
</dbReference>
<dbReference type="PANTHER" id="PTHR12994">
    <property type="entry name" value="SECERNIN"/>
    <property type="match status" value="1"/>
</dbReference>
<dbReference type="AlphaFoldDB" id="A0A848IT81"/>
<dbReference type="InterPro" id="IPR005322">
    <property type="entry name" value="Peptidase_C69"/>
</dbReference>
<evidence type="ECO:0000313" key="2">
    <source>
        <dbReference type="Proteomes" id="UP000559010"/>
    </source>
</evidence>
<reference evidence="1 2" key="1">
    <citation type="submission" date="2020-04" db="EMBL/GenBank/DDBJ databases">
        <title>Flammeovirgaceae bacterium KN852 isolated from deep sea.</title>
        <authorList>
            <person name="Zhang D.-C."/>
        </authorList>
    </citation>
    <scope>NUCLEOTIDE SEQUENCE [LARGE SCALE GENOMIC DNA]</scope>
    <source>
        <strain evidence="1 2">KN852</strain>
    </source>
</reference>
<proteinExistence type="predicted"/>